<organism evidence="2 3">
    <name type="scientific">Microbacterium invictum</name>
    <dbReference type="NCBI Taxonomy" id="515415"/>
    <lineage>
        <taxon>Bacteria</taxon>
        <taxon>Bacillati</taxon>
        <taxon>Actinomycetota</taxon>
        <taxon>Actinomycetes</taxon>
        <taxon>Micrococcales</taxon>
        <taxon>Microbacteriaceae</taxon>
        <taxon>Microbacterium</taxon>
    </lineage>
</organism>
<dbReference type="SUPFAM" id="SSF53474">
    <property type="entry name" value="alpha/beta-Hydrolases"/>
    <property type="match status" value="1"/>
</dbReference>
<dbReference type="GO" id="GO:0016787">
    <property type="term" value="F:hydrolase activity"/>
    <property type="evidence" value="ECO:0007669"/>
    <property type="project" value="InterPro"/>
</dbReference>
<dbReference type="Proteomes" id="UP000549113">
    <property type="component" value="Unassembled WGS sequence"/>
</dbReference>
<dbReference type="EMBL" id="JACIFH010000001">
    <property type="protein sequence ID" value="MBB4141325.1"/>
    <property type="molecule type" value="Genomic_DNA"/>
</dbReference>
<evidence type="ECO:0000259" key="1">
    <source>
        <dbReference type="Pfam" id="PF07859"/>
    </source>
</evidence>
<dbReference type="Gene3D" id="3.40.50.1820">
    <property type="entry name" value="alpha/beta hydrolase"/>
    <property type="match status" value="1"/>
</dbReference>
<evidence type="ECO:0000313" key="2">
    <source>
        <dbReference type="EMBL" id="MBB4141325.1"/>
    </source>
</evidence>
<protein>
    <submittedName>
        <fullName evidence="2">Acetyl esterase/lipase</fullName>
    </submittedName>
</protein>
<dbReference type="InterPro" id="IPR029058">
    <property type="entry name" value="AB_hydrolase_fold"/>
</dbReference>
<reference evidence="2 3" key="1">
    <citation type="submission" date="2020-08" db="EMBL/GenBank/DDBJ databases">
        <title>Sequencing the genomes of 1000 actinobacteria strains.</title>
        <authorList>
            <person name="Klenk H.-P."/>
        </authorList>
    </citation>
    <scope>NUCLEOTIDE SEQUENCE [LARGE SCALE GENOMIC DNA]</scope>
    <source>
        <strain evidence="2 3">DSM 19600</strain>
    </source>
</reference>
<feature type="domain" description="Alpha/beta hydrolase fold-3" evidence="1">
    <location>
        <begin position="2"/>
        <end position="48"/>
    </location>
</feature>
<name>A0AA40SRX0_9MICO</name>
<accession>A0AA40SRX0</accession>
<evidence type="ECO:0000313" key="3">
    <source>
        <dbReference type="Proteomes" id="UP000549113"/>
    </source>
</evidence>
<dbReference type="InterPro" id="IPR013094">
    <property type="entry name" value="AB_hydrolase_3"/>
</dbReference>
<comment type="caution">
    <text evidence="2">The sequence shown here is derived from an EMBL/GenBank/DDBJ whole genome shotgun (WGS) entry which is preliminary data.</text>
</comment>
<dbReference type="Pfam" id="PF07859">
    <property type="entry name" value="Abhydrolase_3"/>
    <property type="match status" value="1"/>
</dbReference>
<sequence>MADFPPTILTAGTRDFLLSDTVRLHRTLLKAGVRAELHVWEGAPHGMFMGRAPEDRERVTQVRQFLEGVWGAHDTD</sequence>
<dbReference type="AlphaFoldDB" id="A0AA40SRX0"/>
<proteinExistence type="predicted"/>
<keyword evidence="3" id="KW-1185">Reference proteome</keyword>
<gene>
    <name evidence="2" type="ORF">BKA10_003119</name>
</gene>